<dbReference type="InterPro" id="IPR011893">
    <property type="entry name" value="Selenoprotein_Rdx-typ"/>
</dbReference>
<evidence type="ECO:0000256" key="1">
    <source>
        <dbReference type="ARBA" id="ARBA00023284"/>
    </source>
</evidence>
<keyword evidence="3" id="KW-1185">Reference proteome</keyword>
<dbReference type="NCBIfam" id="TIGR02174">
    <property type="entry name" value="CXXU_selWTH"/>
    <property type="match status" value="1"/>
</dbReference>
<dbReference type="STRING" id="336292.SAMN05660710_02509"/>
<evidence type="ECO:0000313" key="3">
    <source>
        <dbReference type="Proteomes" id="UP000199502"/>
    </source>
</evidence>
<organism evidence="2 3">
    <name type="scientific">Paracoccus tibetensis</name>
    <dbReference type="NCBI Taxonomy" id="336292"/>
    <lineage>
        <taxon>Bacteria</taxon>
        <taxon>Pseudomonadati</taxon>
        <taxon>Pseudomonadota</taxon>
        <taxon>Alphaproteobacteria</taxon>
        <taxon>Rhodobacterales</taxon>
        <taxon>Paracoccaceae</taxon>
        <taxon>Paracoccus</taxon>
    </lineage>
</organism>
<evidence type="ECO:0000313" key="2">
    <source>
        <dbReference type="EMBL" id="SCY72510.1"/>
    </source>
</evidence>
<keyword evidence="1" id="KW-0676">Redox-active center</keyword>
<dbReference type="RefSeq" id="WP_090744917.1">
    <property type="nucleotide sequence ID" value="NZ_FMVT01000008.1"/>
</dbReference>
<name>A0A1G5IA26_9RHOB</name>
<sequence>MTDRPRITIRYCTGCNWLLRAAWIAQELLQTFGEDLGEVALVPGNGGIYEIAVDGHVIWDRKTDGGFPGPRDVKQRLRDIIAPERDLGHLDR</sequence>
<reference evidence="2 3" key="1">
    <citation type="submission" date="2016-10" db="EMBL/GenBank/DDBJ databases">
        <authorList>
            <person name="de Groot N.N."/>
        </authorList>
    </citation>
    <scope>NUCLEOTIDE SEQUENCE [LARGE SCALE GENOMIC DNA]</scope>
    <source>
        <strain evidence="2 3">CGMCC 1.8925</strain>
    </source>
</reference>
<dbReference type="PANTHER" id="PTHR36417">
    <property type="entry name" value="SELENOPROTEIN DOMAIN PROTEIN (AFU_ORTHOLOGUE AFUA_1G05220)"/>
    <property type="match status" value="1"/>
</dbReference>
<dbReference type="InterPro" id="IPR036249">
    <property type="entry name" value="Thioredoxin-like_sf"/>
</dbReference>
<dbReference type="Gene3D" id="3.40.30.10">
    <property type="entry name" value="Glutaredoxin"/>
    <property type="match status" value="1"/>
</dbReference>
<dbReference type="Proteomes" id="UP000199502">
    <property type="component" value="Unassembled WGS sequence"/>
</dbReference>
<accession>A0A1G5IA26</accession>
<dbReference type="PANTHER" id="PTHR36417:SF2">
    <property type="entry name" value="SELENOPROTEIN DOMAIN PROTEIN (AFU_ORTHOLOGUE AFUA_1G05220)"/>
    <property type="match status" value="1"/>
</dbReference>
<protein>
    <submittedName>
        <fullName evidence="2">Selenoprotein W-related protein</fullName>
    </submittedName>
</protein>
<dbReference type="EMBL" id="FMVT01000008">
    <property type="protein sequence ID" value="SCY72510.1"/>
    <property type="molecule type" value="Genomic_DNA"/>
</dbReference>
<dbReference type="AlphaFoldDB" id="A0A1G5IA26"/>
<proteinExistence type="predicted"/>
<gene>
    <name evidence="2" type="ORF">SAMN05660710_02509</name>
</gene>
<dbReference type="OrthoDB" id="9811366at2"/>
<dbReference type="SUPFAM" id="SSF52833">
    <property type="entry name" value="Thioredoxin-like"/>
    <property type="match status" value="1"/>
</dbReference>
<dbReference type="Pfam" id="PF10262">
    <property type="entry name" value="Rdx"/>
    <property type="match status" value="1"/>
</dbReference>